<reference evidence="1" key="1">
    <citation type="submission" date="2022-07" db="EMBL/GenBank/DDBJ databases">
        <title>Phylogenomic reconstructions and comparative analyses of Kickxellomycotina fungi.</title>
        <authorList>
            <person name="Reynolds N.K."/>
            <person name="Stajich J.E."/>
            <person name="Barry K."/>
            <person name="Grigoriev I.V."/>
            <person name="Crous P."/>
            <person name="Smith M.E."/>
        </authorList>
    </citation>
    <scope>NUCLEOTIDE SEQUENCE</scope>
    <source>
        <strain evidence="1">Benny 63K</strain>
    </source>
</reference>
<keyword evidence="2" id="KW-1185">Reference proteome</keyword>
<sequence length="1233" mass="133846">MSSTGIDDSWYYLAIGAGAALGTYRVLSHLLDQSRYELDFCYTQRQKQRRRHAWYAGTNPDGSADSEAALDIQTPEMVNSLAQLALHSDNFKLRDTASELLLDMAMRREMLQLIVAQAQGNSAAEEEGRLRAVVLLQVLVMTPQRVGRVVRAGGIEALVDAMRGPREKEVATRAAATLLGLLDVSDAAVSKRHMRRAAGCGLLEVLSEVLLQSANGPARGGSKRRQRSDAVLVSVCAAMAKQFALRTEYHRRMIDLAFLPALLGVARQSVAELELLRALMESLVRLCTFLTAYRSTVAEENAMEVANPQMVQLLELGAVDVIAACVRQDDQGVSSWGIGFLHEFVSRSVGNAQLAASPGLVRWLCRRLATGKYAYTNQLILRSLWCLCTSQEAAAALATLTEVAQPDNLRRVLAMFVSDDDAEAHYWSVALISRVSVLASTHRWIIRSPLPQAMAGVAEALVPDSRLKLMPEMAGIISRLCHSIDVAPMMAECPTIATMCVRLLAADVESAHISAIMAIINATATSRGFLRLLMADDAIKSRLVELVLAKDSSSGSTRSYAAKGLVALMYAGQVEAKDVVCNVLVPLLRQVESMYLNTLEPAFYPVSDSDEALSEIASKGTRLGQRMNAALVLFSAMQVMVAQQGVWTDSSVLVFDALGYFQMGLLGQLAAYIRYSCGLDADLMKSLGIWSSAVNMGVDAVVASYYVVVGEEDDAHCRACRKPAQLPQEHKICMEDISSERPWFSAAGKGRRLGALCGDDSKAAGVGGDFPLGLRNTRLRSLLPMIQMTMGVLADSLLVAGLEMQSPEITRRLLYLLRILGRELPPVLRGLTLRALAAINVYTLCRSDAFGLLRMCAKYLRWEPMSAADLEGEVEEHAKCLVDDLGVRQQRLLEGLGVCFDDCRVPAARYFDKFPEAMPPAVARFGWFYAQFAIDRFAAGWRTGAEMFASADNDKGVDGFGDVGLVINRSGPRGTAIDCRLTEVPKPVPAADILFSHLKIKPSSAAAAAAASAIVDNAAAAVDEPHLLYSPYYPSFSALLDGKTVWNSSWKFESVVTTSYIRENTGGKHSFHVRLLTGGLMQIGWCSDQCGFFPESGEGVGDDLQSVSYDGMRMRKWHGTATATATSLALGEYSNQYGEKWEAGDVIGTEIDLDCGSVEFYRNGQSMGMAFERSVSEFDAVDKCRRWLPAVSLASEQGLVFLGPGAGGPPSENRLKSVDDDAISGDTVPNMAT</sequence>
<comment type="caution">
    <text evidence="1">The sequence shown here is derived from an EMBL/GenBank/DDBJ whole genome shotgun (WGS) entry which is preliminary data.</text>
</comment>
<organism evidence="1 2">
    <name type="scientific">Kickxella alabastrina</name>
    <dbReference type="NCBI Taxonomy" id="61397"/>
    <lineage>
        <taxon>Eukaryota</taxon>
        <taxon>Fungi</taxon>
        <taxon>Fungi incertae sedis</taxon>
        <taxon>Zoopagomycota</taxon>
        <taxon>Kickxellomycotina</taxon>
        <taxon>Kickxellomycetes</taxon>
        <taxon>Kickxellales</taxon>
        <taxon>Kickxellaceae</taxon>
        <taxon>Kickxella</taxon>
    </lineage>
</organism>
<name>A0ACC1IAM8_9FUNG</name>
<dbReference type="Proteomes" id="UP001150581">
    <property type="component" value="Unassembled WGS sequence"/>
</dbReference>
<gene>
    <name evidence="1" type="ORF">LPJ66_007068</name>
</gene>
<proteinExistence type="predicted"/>
<dbReference type="EMBL" id="JANBPG010001206">
    <property type="protein sequence ID" value="KAJ1891173.1"/>
    <property type="molecule type" value="Genomic_DNA"/>
</dbReference>
<evidence type="ECO:0000313" key="2">
    <source>
        <dbReference type="Proteomes" id="UP001150581"/>
    </source>
</evidence>
<protein>
    <submittedName>
        <fullName evidence="1">Uncharacterized protein</fullName>
    </submittedName>
</protein>
<accession>A0ACC1IAM8</accession>
<evidence type="ECO:0000313" key="1">
    <source>
        <dbReference type="EMBL" id="KAJ1891173.1"/>
    </source>
</evidence>